<gene>
    <name evidence="1" type="ORF">GCM10011487_43850</name>
</gene>
<sequence>MRPEKNSEALWAAITRFNLFPGEYWHDSWREELTARIGPGDPDSSSQPLWVRALSTTILRELRLHDRFDFEFTDRLKRLVLLDATTLHRLCLALVGLLVRNHLRLLVSRDDANLIQRCLGPDIHRLVLEWREPVPIAASPLSWSADWRSIWSDSDAWARRGVATLYSALPIDMPALHGRLRLKFPSQWPAASFSLTNEPEHRQLNGDVCLKVLSLIAPSWSWLFLHDNAIAEVAA</sequence>
<evidence type="ECO:0000313" key="1">
    <source>
        <dbReference type="EMBL" id="GFE82385.1"/>
    </source>
</evidence>
<dbReference type="InterPro" id="IPR009510">
    <property type="entry name" value="T3SS_K"/>
</dbReference>
<reference evidence="2" key="1">
    <citation type="submission" date="2020-01" db="EMBL/GenBank/DDBJ databases">
        <title>'Steroidobacter agaridevorans' sp. nov., agar-degrading bacteria isolated from rhizosphere soils.</title>
        <authorList>
            <person name="Ikenaga M."/>
            <person name="Kataoka M."/>
            <person name="Murouchi A."/>
            <person name="Katsuragi S."/>
            <person name="Sakai M."/>
        </authorList>
    </citation>
    <scope>NUCLEOTIDE SEQUENCE [LARGE SCALE GENOMIC DNA]</scope>
    <source>
        <strain evidence="2">YU21-B</strain>
    </source>
</reference>
<name>A0A829YG11_9GAMM</name>
<comment type="caution">
    <text evidence="1">The sequence shown here is derived from an EMBL/GenBank/DDBJ whole genome shotgun (WGS) entry which is preliminary data.</text>
</comment>
<proteinExistence type="predicted"/>
<accession>A0A829YG11</accession>
<keyword evidence="2" id="KW-1185">Reference proteome</keyword>
<dbReference type="Pfam" id="PF06578">
    <property type="entry name" value="YscK"/>
    <property type="match status" value="1"/>
</dbReference>
<evidence type="ECO:0000313" key="2">
    <source>
        <dbReference type="Proteomes" id="UP000445000"/>
    </source>
</evidence>
<dbReference type="AlphaFoldDB" id="A0A829YG11"/>
<dbReference type="RefSeq" id="WP_161814036.1">
    <property type="nucleotide sequence ID" value="NZ_BLJN01000004.1"/>
</dbReference>
<organism evidence="1 2">
    <name type="scientific">Steroidobacter agaridevorans</name>
    <dbReference type="NCBI Taxonomy" id="2695856"/>
    <lineage>
        <taxon>Bacteria</taxon>
        <taxon>Pseudomonadati</taxon>
        <taxon>Pseudomonadota</taxon>
        <taxon>Gammaproteobacteria</taxon>
        <taxon>Steroidobacterales</taxon>
        <taxon>Steroidobacteraceae</taxon>
        <taxon>Steroidobacter</taxon>
    </lineage>
</organism>
<evidence type="ECO:0008006" key="3">
    <source>
        <dbReference type="Google" id="ProtNLM"/>
    </source>
</evidence>
<dbReference type="Proteomes" id="UP000445000">
    <property type="component" value="Unassembled WGS sequence"/>
</dbReference>
<dbReference type="EMBL" id="BLJN01000004">
    <property type="protein sequence ID" value="GFE82385.1"/>
    <property type="molecule type" value="Genomic_DNA"/>
</dbReference>
<protein>
    <recommendedName>
        <fullName evidence="3">Type III secretion protein</fullName>
    </recommendedName>
</protein>